<evidence type="ECO:0000256" key="4">
    <source>
        <dbReference type="ARBA" id="ARBA00022801"/>
    </source>
</evidence>
<keyword evidence="2 10" id="KW-0547">Nucleotide-binding</keyword>
<dbReference type="GO" id="GO:0003678">
    <property type="term" value="F:DNA helicase activity"/>
    <property type="evidence" value="ECO:0007669"/>
    <property type="project" value="UniProtKB-UniRule"/>
</dbReference>
<dbReference type="PANTHER" id="PTHR30591">
    <property type="entry name" value="RECBCD ENZYME SUBUNIT RECC"/>
    <property type="match status" value="1"/>
</dbReference>
<dbReference type="PIRSF" id="PIRSF000980">
    <property type="entry name" value="RecC"/>
    <property type="match status" value="1"/>
</dbReference>
<keyword evidence="3 10" id="KW-0227">DNA damage</keyword>
<keyword evidence="6 10" id="KW-0269">Exonuclease</keyword>
<evidence type="ECO:0000256" key="9">
    <source>
        <dbReference type="ARBA" id="ARBA00023204"/>
    </source>
</evidence>
<comment type="subunit">
    <text evidence="10">Heterotrimer of RecB, RecC and RecD. All subunits contribute to DNA-binding.</text>
</comment>
<evidence type="ECO:0000256" key="10">
    <source>
        <dbReference type="HAMAP-Rule" id="MF_01486"/>
    </source>
</evidence>
<dbReference type="Pfam" id="PF04257">
    <property type="entry name" value="Exonuc_V_gamma"/>
    <property type="match status" value="1"/>
</dbReference>
<comment type="miscellaneous">
    <text evidence="10">In the RecBCD complex, RecB has a slow 3'-5' helicase, an exonuclease activity and loads RecA onto ssDNA, RecD has a fast 5'-3' helicase activity, while RecC stimulates the ATPase and processivity of the RecB helicase and contributes to recognition of the Chi site.</text>
</comment>
<dbReference type="SUPFAM" id="SSF52980">
    <property type="entry name" value="Restriction endonuclease-like"/>
    <property type="match status" value="1"/>
</dbReference>
<evidence type="ECO:0000256" key="1">
    <source>
        <dbReference type="ARBA" id="ARBA00022722"/>
    </source>
</evidence>
<dbReference type="InterPro" id="IPR013986">
    <property type="entry name" value="DExx_box_DNA_helicase_dom_sf"/>
</dbReference>
<organism evidence="12 13">
    <name type="scientific">Ramlibacter monticola</name>
    <dbReference type="NCBI Taxonomy" id="1926872"/>
    <lineage>
        <taxon>Bacteria</taxon>
        <taxon>Pseudomonadati</taxon>
        <taxon>Pseudomonadota</taxon>
        <taxon>Betaproteobacteria</taxon>
        <taxon>Burkholderiales</taxon>
        <taxon>Comamonadaceae</taxon>
        <taxon>Ramlibacter</taxon>
    </lineage>
</organism>
<dbReference type="RefSeq" id="WP_201675927.1">
    <property type="nucleotide sequence ID" value="NZ_JAEQNE010000005.1"/>
</dbReference>
<evidence type="ECO:0000256" key="6">
    <source>
        <dbReference type="ARBA" id="ARBA00022839"/>
    </source>
</evidence>
<gene>
    <name evidence="10 12" type="primary">recC</name>
    <name evidence="12" type="ORF">JJ685_19095</name>
</gene>
<keyword evidence="9 10" id="KW-0234">DNA repair</keyword>
<keyword evidence="4 10" id="KW-0378">Hydrolase</keyword>
<dbReference type="Gene3D" id="1.10.10.160">
    <property type="match status" value="1"/>
</dbReference>
<keyword evidence="7 10" id="KW-0067">ATP-binding</keyword>
<evidence type="ECO:0000256" key="7">
    <source>
        <dbReference type="ARBA" id="ARBA00022840"/>
    </source>
</evidence>
<dbReference type="Gene3D" id="3.40.50.300">
    <property type="entry name" value="P-loop containing nucleotide triphosphate hydrolases"/>
    <property type="match status" value="2"/>
</dbReference>
<keyword evidence="13" id="KW-1185">Reference proteome</keyword>
<evidence type="ECO:0000256" key="3">
    <source>
        <dbReference type="ARBA" id="ARBA00022763"/>
    </source>
</evidence>
<feature type="domain" description="RecC C-terminal" evidence="11">
    <location>
        <begin position="846"/>
        <end position="1088"/>
    </location>
</feature>
<dbReference type="AlphaFoldDB" id="A0A936Z220"/>
<name>A0A936Z220_9BURK</name>
<dbReference type="InterPro" id="IPR006697">
    <property type="entry name" value="RecC"/>
</dbReference>
<accession>A0A936Z220</accession>
<dbReference type="GO" id="GO:0005524">
    <property type="term" value="F:ATP binding"/>
    <property type="evidence" value="ECO:0007669"/>
    <property type="project" value="UniProtKB-UniRule"/>
</dbReference>
<dbReference type="GO" id="GO:0008854">
    <property type="term" value="F:exodeoxyribonuclease V activity"/>
    <property type="evidence" value="ECO:0007669"/>
    <property type="project" value="InterPro"/>
</dbReference>
<dbReference type="GO" id="GO:0003677">
    <property type="term" value="F:DNA binding"/>
    <property type="evidence" value="ECO:0007669"/>
    <property type="project" value="UniProtKB-UniRule"/>
</dbReference>
<proteinExistence type="inferred from homology"/>
<evidence type="ECO:0000259" key="11">
    <source>
        <dbReference type="Pfam" id="PF17946"/>
    </source>
</evidence>
<keyword evidence="1 10" id="KW-0540">Nuclease</keyword>
<evidence type="ECO:0000313" key="12">
    <source>
        <dbReference type="EMBL" id="MBL0393253.1"/>
    </source>
</evidence>
<dbReference type="Gene3D" id="3.40.50.10930">
    <property type="match status" value="1"/>
</dbReference>
<keyword evidence="5 10" id="KW-0347">Helicase</keyword>
<comment type="function">
    <text evidence="10">A helicase/nuclease that prepares dsDNA breaks (DSB) for recombinational DNA repair. Binds to DSBs and unwinds DNA via a highly rapid and processive ATP-dependent bidirectional helicase activity. Unwinds dsDNA until it encounters a Chi (crossover hotspot instigator) sequence from the 3' direction. Cuts ssDNA a few nucleotides 3' to the Chi site. The properties and activities of the enzyme are changed at Chi. The Chi-altered holoenzyme produces a long 3'-ssDNA overhang and facilitates RecA-binding to the ssDNA for homologous DNA recombination and repair. Holoenzyme degrades any linearized DNA that is unable to undergo homologous recombination. In the holoenzyme this subunit recognizes the wild-type Chi sequence, and when added to isolated RecB increases its ATP-dependent helicase processivity.</text>
</comment>
<dbReference type="HAMAP" id="MF_01486">
    <property type="entry name" value="RecC"/>
    <property type="match status" value="1"/>
</dbReference>
<dbReference type="Pfam" id="PF17946">
    <property type="entry name" value="RecC_C"/>
    <property type="match status" value="1"/>
</dbReference>
<dbReference type="EMBL" id="JAEQNE010000005">
    <property type="protein sequence ID" value="MBL0393253.1"/>
    <property type="molecule type" value="Genomic_DNA"/>
</dbReference>
<dbReference type="PANTHER" id="PTHR30591:SF1">
    <property type="entry name" value="RECBCD ENZYME SUBUNIT RECC"/>
    <property type="match status" value="1"/>
</dbReference>
<dbReference type="Gene3D" id="1.10.10.990">
    <property type="match status" value="1"/>
</dbReference>
<reference evidence="12 13" key="1">
    <citation type="journal article" date="2017" name="Int. J. Syst. Evol. Microbiol.">
        <title>Ramlibacter monticola sp. nov., isolated from forest soil.</title>
        <authorList>
            <person name="Chaudhary D.K."/>
            <person name="Kim J."/>
        </authorList>
    </citation>
    <scope>NUCLEOTIDE SEQUENCE [LARGE SCALE GENOMIC DNA]</scope>
    <source>
        <strain evidence="12 13">KACC 19175</strain>
    </source>
</reference>
<comment type="similarity">
    <text evidence="10">Belongs to the RecC family.</text>
</comment>
<sequence>MNERAQSLPPGFMVVHGNRPEALRDLLVAWTARHPLAPLEDEVVLVQSNGVAQWLKLSLAADRGQGGIGVAAALRTQLPAHALWDVYRAVLGRDAVPAHSPLDEPRLVWRLMRLLPALLDGPEFAPLRGFLQDDEDRRKLHQLALRVADLLDQYQVYRADWLARWARGDAVLTLAGGPREIPVPDNLRWQPRLWQALLQDVGAAGAAGGRAEVHSRFLAAVRDWQGPRPAGLPRRMAVFGISSLPRQALDALAALARFSQVLLFVHNPCEHDWSGIVAPQDAMRRRRQQARPGRRAEPGAGALHLDTQPLLAAWGKQGRDYIGLLEDYDRPDSYRQRFGEIGQRIDLFERSPADTVLRQLQDDILDLRPLQETQAAWPEVDPDRDASIAFHVVHSPQREVEVLHDQLVAAFAADDTLRPRDVIVMVPDVSAYAPHIRAVFGLTDVGDSRHIPFNVADQGQRQQDPLLGALERLLNLPRERIAVSEVLDLLDVPALRARFGIAEDDLPLLRGWMEAARIRWGLHARHRASLGLPEGLEQNSWRFGLRRMLLGYAAGQGEAWNGIEPLAEVGGLDAALLGPLVRLVETLEAHWQTLDQPAPPAVWVARLQQMLDDFFAAAEGSTDGLTLLRAQSVLDDWQLACEEAQLAQPLPLSVVRAHWLQSLEPPGLRQPFFAGGVTFASLMPMRAIPFRRIALLGMNDGDYPRSRPPMDFDLMALEHRPGDRSRREDDRYLFLEALLSAREHLHVSWVGRSILDNEERPPSVLVALLRDHLAAGWRLKAAKDAAKAGRELVDALTVQHRLQPFHPAYFDGSDPRLFSYADEWAAGGQAPTAAGAALDPPLVQPRLTLSVLGRFVRNPVRAFFEHRLAVRLSDEDAAAQDQEPFGLDGLENWSLQDELIRVQRAAVDAGAAREPALQSRLERFAARGELPHGAFARQVAAELAEPMERLFDRYTQLLRDWPRALPDEPLAFAQEGTPPLLFEDWLSGLRANAEGARCRLVLESSGLVRERRWRYARLLPQWVAHVAGHLQGQPLTTLVVSKAGVATLAPLAPQAARAWWNALLEAWREGMCRPLPFCVEAAAGWLRHAEPEKGEPAPDKAREEARKGHEAECAYDAFLARAFPDFDAFFGADFEHWASTLLQPLRAHLGAAPKGDAA</sequence>
<evidence type="ECO:0000256" key="8">
    <source>
        <dbReference type="ARBA" id="ARBA00023125"/>
    </source>
</evidence>
<dbReference type="SUPFAM" id="SSF52540">
    <property type="entry name" value="P-loop containing nucleoside triphosphate hydrolases"/>
    <property type="match status" value="2"/>
</dbReference>
<dbReference type="InterPro" id="IPR041500">
    <property type="entry name" value="RecC_C"/>
</dbReference>
<keyword evidence="8 10" id="KW-0238">DNA-binding</keyword>
<protein>
    <recommendedName>
        <fullName evidence="10">RecBCD enzyme subunit RecC</fullName>
    </recommendedName>
    <alternativeName>
        <fullName evidence="10">Exonuclease V subunit RecC</fullName>
        <shortName evidence="10">ExoV subunit RecC</shortName>
    </alternativeName>
    <alternativeName>
        <fullName evidence="10">Helicase/nuclease RecBCD subunit RecC</fullName>
    </alternativeName>
</protein>
<evidence type="ECO:0000256" key="2">
    <source>
        <dbReference type="ARBA" id="ARBA00022741"/>
    </source>
</evidence>
<dbReference type="InterPro" id="IPR027417">
    <property type="entry name" value="P-loop_NTPase"/>
</dbReference>
<dbReference type="NCBIfam" id="TIGR01450">
    <property type="entry name" value="recC"/>
    <property type="match status" value="1"/>
</dbReference>
<evidence type="ECO:0000313" key="13">
    <source>
        <dbReference type="Proteomes" id="UP000599109"/>
    </source>
</evidence>
<dbReference type="InterPro" id="IPR011335">
    <property type="entry name" value="Restrct_endonuc-II-like"/>
</dbReference>
<dbReference type="GO" id="GO:0000724">
    <property type="term" value="P:double-strand break repair via homologous recombination"/>
    <property type="evidence" value="ECO:0007669"/>
    <property type="project" value="UniProtKB-UniRule"/>
</dbReference>
<dbReference type="GO" id="GO:0009338">
    <property type="term" value="C:exodeoxyribonuclease V complex"/>
    <property type="evidence" value="ECO:0007669"/>
    <property type="project" value="InterPro"/>
</dbReference>
<comment type="caution">
    <text evidence="12">The sequence shown here is derived from an EMBL/GenBank/DDBJ whole genome shotgun (WGS) entry which is preliminary data.</text>
</comment>
<dbReference type="Proteomes" id="UP000599109">
    <property type="component" value="Unassembled WGS sequence"/>
</dbReference>
<evidence type="ECO:0000256" key="5">
    <source>
        <dbReference type="ARBA" id="ARBA00022806"/>
    </source>
</evidence>